<evidence type="ECO:0000313" key="3">
    <source>
        <dbReference type="Proteomes" id="UP000298138"/>
    </source>
</evidence>
<sequence length="64" mass="7155">MTNWNTSRPLNLRPRTPASPALVTPAPLINDSTLHRSCLLQFVIPHEKGAPTQPHIHKSKELPQ</sequence>
<gene>
    <name evidence="2" type="ORF">EX30DRAFT_114756</name>
</gene>
<evidence type="ECO:0000256" key="1">
    <source>
        <dbReference type="SAM" id="MobiDB-lite"/>
    </source>
</evidence>
<evidence type="ECO:0000313" key="2">
    <source>
        <dbReference type="EMBL" id="TGZ79242.1"/>
    </source>
</evidence>
<name>A0A4S2MPW3_9PEZI</name>
<dbReference type="InParanoid" id="A0A4S2MPW3"/>
<feature type="region of interest" description="Disordered" evidence="1">
    <location>
        <begin position="1"/>
        <end position="23"/>
    </location>
</feature>
<dbReference type="AlphaFoldDB" id="A0A4S2MPW3"/>
<protein>
    <submittedName>
        <fullName evidence="2">Uncharacterized protein</fullName>
    </submittedName>
</protein>
<dbReference type="EMBL" id="ML220133">
    <property type="protein sequence ID" value="TGZ79242.1"/>
    <property type="molecule type" value="Genomic_DNA"/>
</dbReference>
<accession>A0A4S2MPW3</accession>
<dbReference type="Proteomes" id="UP000298138">
    <property type="component" value="Unassembled WGS sequence"/>
</dbReference>
<proteinExistence type="predicted"/>
<reference evidence="2 3" key="1">
    <citation type="submission" date="2019-04" db="EMBL/GenBank/DDBJ databases">
        <title>Comparative genomics and transcriptomics to analyze fruiting body development in filamentous ascomycetes.</title>
        <authorList>
            <consortium name="DOE Joint Genome Institute"/>
            <person name="Lutkenhaus R."/>
            <person name="Traeger S."/>
            <person name="Breuer J."/>
            <person name="Kuo A."/>
            <person name="Lipzen A."/>
            <person name="Pangilinan J."/>
            <person name="Dilworth D."/>
            <person name="Sandor L."/>
            <person name="Poggeler S."/>
            <person name="Barry K."/>
            <person name="Grigoriev I.V."/>
            <person name="Nowrousian M."/>
        </authorList>
    </citation>
    <scope>NUCLEOTIDE SEQUENCE [LARGE SCALE GENOMIC DNA]</scope>
    <source>
        <strain evidence="2 3">CBS 389.68</strain>
    </source>
</reference>
<keyword evidence="3" id="KW-1185">Reference proteome</keyword>
<organism evidence="2 3">
    <name type="scientific">Ascodesmis nigricans</name>
    <dbReference type="NCBI Taxonomy" id="341454"/>
    <lineage>
        <taxon>Eukaryota</taxon>
        <taxon>Fungi</taxon>
        <taxon>Dikarya</taxon>
        <taxon>Ascomycota</taxon>
        <taxon>Pezizomycotina</taxon>
        <taxon>Pezizomycetes</taxon>
        <taxon>Pezizales</taxon>
        <taxon>Ascodesmidaceae</taxon>
        <taxon>Ascodesmis</taxon>
    </lineage>
</organism>